<gene>
    <name evidence="2" type="ORF">D9611_009614</name>
</gene>
<proteinExistence type="predicted"/>
<feature type="coiled-coil region" evidence="1">
    <location>
        <begin position="211"/>
        <end position="238"/>
    </location>
</feature>
<evidence type="ECO:0000313" key="2">
    <source>
        <dbReference type="EMBL" id="KAF5335797.1"/>
    </source>
</evidence>
<evidence type="ECO:0000256" key="1">
    <source>
        <dbReference type="SAM" id="Coils"/>
    </source>
</evidence>
<accession>A0A8H5C886</accession>
<dbReference type="AlphaFoldDB" id="A0A8H5C886"/>
<dbReference type="EMBL" id="JAACJK010000060">
    <property type="protein sequence ID" value="KAF5335797.1"/>
    <property type="molecule type" value="Genomic_DNA"/>
</dbReference>
<sequence>MVSIKLCPHTCHWKKRGGNSVLTGLYMYKTEGGVIQSHDVYHAKHACNCGNLGWVTLSDVCMLRFGYRLYFAYKNTRKYATYIKERYVAGWTEFFGPKSAPMFNGEYPLDLSDWPPLVSACPVPWSIPSIKDLADPMDPDAPTPTPTELLAKVPAPIERIPTPEAGAVHTETVASSASSSASPTPEPVKNSLNLASPACAQHPLLPIPPIVDHLLTEIDELKEALEVETRARKQRDKELRALRDDVSAMRSLIEEKFGSEDAMIM</sequence>
<evidence type="ECO:0000313" key="3">
    <source>
        <dbReference type="Proteomes" id="UP000541558"/>
    </source>
</evidence>
<dbReference type="Proteomes" id="UP000541558">
    <property type="component" value="Unassembled WGS sequence"/>
</dbReference>
<dbReference type="OrthoDB" id="10301162at2759"/>
<protein>
    <submittedName>
        <fullName evidence="2">Uncharacterized protein</fullName>
    </submittedName>
</protein>
<reference evidence="2 3" key="1">
    <citation type="journal article" date="2020" name="ISME J.">
        <title>Uncovering the hidden diversity of litter-decomposition mechanisms in mushroom-forming fungi.</title>
        <authorList>
            <person name="Floudas D."/>
            <person name="Bentzer J."/>
            <person name="Ahren D."/>
            <person name="Johansson T."/>
            <person name="Persson P."/>
            <person name="Tunlid A."/>
        </authorList>
    </citation>
    <scope>NUCLEOTIDE SEQUENCE [LARGE SCALE GENOMIC DNA]</scope>
    <source>
        <strain evidence="2 3">CBS 175.51</strain>
    </source>
</reference>
<keyword evidence="3" id="KW-1185">Reference proteome</keyword>
<comment type="caution">
    <text evidence="2">The sequence shown here is derived from an EMBL/GenBank/DDBJ whole genome shotgun (WGS) entry which is preliminary data.</text>
</comment>
<keyword evidence="1" id="KW-0175">Coiled coil</keyword>
<name>A0A8H5C886_9AGAR</name>
<organism evidence="2 3">
    <name type="scientific">Ephemerocybe angulata</name>
    <dbReference type="NCBI Taxonomy" id="980116"/>
    <lineage>
        <taxon>Eukaryota</taxon>
        <taxon>Fungi</taxon>
        <taxon>Dikarya</taxon>
        <taxon>Basidiomycota</taxon>
        <taxon>Agaricomycotina</taxon>
        <taxon>Agaricomycetes</taxon>
        <taxon>Agaricomycetidae</taxon>
        <taxon>Agaricales</taxon>
        <taxon>Agaricineae</taxon>
        <taxon>Psathyrellaceae</taxon>
        <taxon>Ephemerocybe</taxon>
    </lineage>
</organism>